<dbReference type="SMART" id="SM00317">
    <property type="entry name" value="SET"/>
    <property type="match status" value="1"/>
</dbReference>
<dbReference type="WBParaSite" id="HNAJ_0000748201-mRNA-1">
    <property type="protein sequence ID" value="HNAJ_0000748201-mRNA-1"/>
    <property type="gene ID" value="HNAJ_0000748201"/>
</dbReference>
<protein>
    <recommendedName>
        <fullName evidence="12">Histone-lysine N-methyltransferase</fullName>
        <ecNumber evidence="12">2.1.1.355</ecNumber>
    </recommendedName>
</protein>
<dbReference type="GO" id="GO:0032259">
    <property type="term" value="P:methylation"/>
    <property type="evidence" value="ECO:0007669"/>
    <property type="project" value="UniProtKB-KW"/>
</dbReference>
<keyword evidence="6 12" id="KW-0949">S-adenosyl-L-methionine</keyword>
<evidence type="ECO:0000256" key="12">
    <source>
        <dbReference type="PIRNR" id="PIRNR009343"/>
    </source>
</evidence>
<evidence type="ECO:0000256" key="10">
    <source>
        <dbReference type="ARBA" id="ARBA00023242"/>
    </source>
</evidence>
<dbReference type="STRING" id="102285.A0A0R3TK26"/>
<dbReference type="PANTHER" id="PTHR46223">
    <property type="entry name" value="HISTONE-LYSINE N-METHYLTRANSFERASE SUV39H"/>
    <property type="match status" value="1"/>
</dbReference>
<dbReference type="InterPro" id="IPR011381">
    <property type="entry name" value="H3-K9_MeTrfase_SUV39H1/2-like"/>
</dbReference>
<feature type="binding site" evidence="13">
    <location>
        <position position="273"/>
    </location>
    <ligand>
        <name>Zn(2+)</name>
        <dbReference type="ChEBI" id="CHEBI:29105"/>
        <label>1</label>
    </ligand>
</feature>
<evidence type="ECO:0000256" key="4">
    <source>
        <dbReference type="ARBA" id="ARBA00022603"/>
    </source>
</evidence>
<name>A0A0R3TK26_RODNA</name>
<keyword evidence="10 12" id="KW-0539">Nucleus</keyword>
<feature type="binding site" evidence="13">
    <location>
        <position position="320"/>
    </location>
    <ligand>
        <name>Zn(2+)</name>
        <dbReference type="ChEBI" id="CHEBI:29105"/>
        <label>2</label>
    </ligand>
</feature>
<dbReference type="Pfam" id="PF05033">
    <property type="entry name" value="Pre-SET"/>
    <property type="match status" value="1"/>
</dbReference>
<comment type="catalytic activity">
    <reaction evidence="12">
        <text>L-lysyl(9)-[histone H3] + 3 S-adenosyl-L-methionine = N(6),N(6),N(6)-trimethyl-L-lysyl(9)-[histone H3] + 3 S-adenosyl-L-homocysteine + 3 H(+)</text>
        <dbReference type="Rhea" id="RHEA:60276"/>
        <dbReference type="Rhea" id="RHEA-COMP:15538"/>
        <dbReference type="Rhea" id="RHEA-COMP:15546"/>
        <dbReference type="ChEBI" id="CHEBI:15378"/>
        <dbReference type="ChEBI" id="CHEBI:29969"/>
        <dbReference type="ChEBI" id="CHEBI:57856"/>
        <dbReference type="ChEBI" id="CHEBI:59789"/>
        <dbReference type="ChEBI" id="CHEBI:61961"/>
        <dbReference type="EC" id="2.1.1.355"/>
    </reaction>
</comment>
<evidence type="ECO:0000256" key="6">
    <source>
        <dbReference type="ARBA" id="ARBA00022691"/>
    </source>
</evidence>
<keyword evidence="11" id="KW-0137">Centromere</keyword>
<dbReference type="GO" id="GO:0005634">
    <property type="term" value="C:nucleus"/>
    <property type="evidence" value="ECO:0007669"/>
    <property type="project" value="UniProtKB-SubCell"/>
</dbReference>
<dbReference type="SUPFAM" id="SSF54160">
    <property type="entry name" value="Chromo domain-like"/>
    <property type="match status" value="1"/>
</dbReference>
<feature type="binding site" evidence="13">
    <location>
        <position position="316"/>
    </location>
    <ligand>
        <name>Zn(2+)</name>
        <dbReference type="ChEBI" id="CHEBI:29105"/>
        <label>2</label>
    </ligand>
</feature>
<feature type="binding site" evidence="13">
    <location>
        <position position="316"/>
    </location>
    <ligand>
        <name>Zn(2+)</name>
        <dbReference type="ChEBI" id="CHEBI:29105"/>
        <label>3</label>
    </ligand>
</feature>
<evidence type="ECO:0000256" key="11">
    <source>
        <dbReference type="ARBA" id="ARBA00023328"/>
    </source>
</evidence>
<dbReference type="InterPro" id="IPR001214">
    <property type="entry name" value="SET_dom"/>
</dbReference>
<dbReference type="PANTHER" id="PTHR46223:SF4">
    <property type="entry name" value="HISTONE-LYSINE N-METHYLTRANSFERASE-RELATED"/>
    <property type="match status" value="1"/>
</dbReference>
<dbReference type="PROSITE" id="PS50280">
    <property type="entry name" value="SET"/>
    <property type="match status" value="1"/>
</dbReference>
<evidence type="ECO:0000256" key="7">
    <source>
        <dbReference type="ARBA" id="ARBA00022723"/>
    </source>
</evidence>
<dbReference type="Proteomes" id="UP000278807">
    <property type="component" value="Unassembled WGS sequence"/>
</dbReference>
<dbReference type="InterPro" id="IPR007728">
    <property type="entry name" value="Pre-SET_dom"/>
</dbReference>
<dbReference type="GO" id="GO:0008270">
    <property type="term" value="F:zinc ion binding"/>
    <property type="evidence" value="ECO:0007669"/>
    <property type="project" value="UniProtKB-UniRule"/>
</dbReference>
<gene>
    <name evidence="17" type="ORF">HNAJ_LOCUS7478</name>
</gene>
<dbReference type="EMBL" id="UZAE01012061">
    <property type="protein sequence ID" value="VDO03338.1"/>
    <property type="molecule type" value="Genomic_DNA"/>
</dbReference>
<dbReference type="OrthoDB" id="308383at2759"/>
<evidence type="ECO:0000256" key="8">
    <source>
        <dbReference type="ARBA" id="ARBA00022833"/>
    </source>
</evidence>
<evidence type="ECO:0000256" key="3">
    <source>
        <dbReference type="ARBA" id="ARBA00022454"/>
    </source>
</evidence>
<feature type="domain" description="Pre-SET" evidence="16">
    <location>
        <begin position="269"/>
        <end position="334"/>
    </location>
</feature>
<evidence type="ECO:0000259" key="16">
    <source>
        <dbReference type="PROSITE" id="PS50867"/>
    </source>
</evidence>
<reference evidence="17 18" key="2">
    <citation type="submission" date="2018-11" db="EMBL/GenBank/DDBJ databases">
        <authorList>
            <consortium name="Pathogen Informatics"/>
        </authorList>
    </citation>
    <scope>NUCLEOTIDE SEQUENCE [LARGE SCALE GENOMIC DNA]</scope>
</reference>
<dbReference type="Pfam" id="PF00856">
    <property type="entry name" value="SET"/>
    <property type="match status" value="1"/>
</dbReference>
<evidence type="ECO:0000259" key="14">
    <source>
        <dbReference type="PROSITE" id="PS50013"/>
    </source>
</evidence>
<dbReference type="InterPro" id="IPR050973">
    <property type="entry name" value="H3K9_Histone-Lys_N-MTase"/>
</dbReference>
<comment type="subcellular location">
    <subcellularLocation>
        <location evidence="2">Chromosome</location>
        <location evidence="2">Centromere</location>
    </subcellularLocation>
    <subcellularLocation>
        <location evidence="1 12">Nucleus</location>
    </subcellularLocation>
</comment>
<organism evidence="19">
    <name type="scientific">Rodentolepis nana</name>
    <name type="common">Dwarf tapeworm</name>
    <name type="synonym">Hymenolepis nana</name>
    <dbReference type="NCBI Taxonomy" id="102285"/>
    <lineage>
        <taxon>Eukaryota</taxon>
        <taxon>Metazoa</taxon>
        <taxon>Spiralia</taxon>
        <taxon>Lophotrochozoa</taxon>
        <taxon>Platyhelminthes</taxon>
        <taxon>Cestoda</taxon>
        <taxon>Eucestoda</taxon>
        <taxon>Cyclophyllidea</taxon>
        <taxon>Hymenolepididae</taxon>
        <taxon>Rodentolepis</taxon>
    </lineage>
</organism>
<dbReference type="InterPro" id="IPR000953">
    <property type="entry name" value="Chromo/chromo_shadow_dom"/>
</dbReference>
<feature type="binding site" evidence="13">
    <location>
        <position position="322"/>
    </location>
    <ligand>
        <name>Zn(2+)</name>
        <dbReference type="ChEBI" id="CHEBI:29105"/>
        <label>3</label>
    </ligand>
</feature>
<evidence type="ECO:0000256" key="1">
    <source>
        <dbReference type="ARBA" id="ARBA00004123"/>
    </source>
</evidence>
<keyword evidence="5 12" id="KW-0808">Transferase</keyword>
<dbReference type="Gene3D" id="2.40.50.40">
    <property type="match status" value="1"/>
</dbReference>
<keyword evidence="9 12" id="KW-0156">Chromatin regulator</keyword>
<feature type="binding site" evidence="13">
    <location>
        <position position="282"/>
    </location>
    <ligand>
        <name>Zn(2+)</name>
        <dbReference type="ChEBI" id="CHEBI:29105"/>
        <label>1</label>
    </ligand>
</feature>
<dbReference type="GO" id="GO:0140949">
    <property type="term" value="F:histone H3K9 trimethyltransferase activity"/>
    <property type="evidence" value="ECO:0007669"/>
    <property type="project" value="UniProtKB-EC"/>
</dbReference>
<comment type="similarity">
    <text evidence="12">Belongs to the class V-like SAM-binding methyltransferase superfamily. Histone-lysine methyltransferase family. Suvar3-9 subfamily.</text>
</comment>
<evidence type="ECO:0000256" key="5">
    <source>
        <dbReference type="ARBA" id="ARBA00022679"/>
    </source>
</evidence>
<feature type="binding site" evidence="13">
    <location>
        <position position="271"/>
    </location>
    <ligand>
        <name>Zn(2+)</name>
        <dbReference type="ChEBI" id="CHEBI:29105"/>
        <label>1</label>
    </ligand>
</feature>
<feature type="binding site" evidence="13">
    <location>
        <position position="433"/>
    </location>
    <ligand>
        <name>Zn(2+)</name>
        <dbReference type="ChEBI" id="CHEBI:29105"/>
        <label>4</label>
    </ligand>
</feature>
<feature type="domain" description="SET" evidence="15">
    <location>
        <begin position="337"/>
        <end position="473"/>
    </location>
</feature>
<feature type="binding site" evidence="13">
    <location>
        <position position="271"/>
    </location>
    <ligand>
        <name>Zn(2+)</name>
        <dbReference type="ChEBI" id="CHEBI:29105"/>
        <label>2</label>
    </ligand>
</feature>
<evidence type="ECO:0000256" key="2">
    <source>
        <dbReference type="ARBA" id="ARBA00004584"/>
    </source>
</evidence>
<sequence length="495" mass="56676">MEDEEFSFRLTSLVEPDVLDVIKYVEIVNNVTLSSESVFQTIERMISALEIKVLKNVICGLEQEKILKFSPSEDNEVEAIVGRNFLNGVTVYQIKWMDWPSVFNTWEPEDNLNNCDKLLNAFKEKYPNPSDIVMPTRLNPEQDTVSQIMKLLKNAVVLTDITPAKLLKILNERLFPKREFRLFGSQNPSVRIGLGAHKRKHSFIARSPDYYLEIVLREFEEKLNSITPDEPPINVINEVDSETPPLSFKPIRVCTYAKDVQPPAGETPQSCDCPDVEGSGTCLKNRRNCSCVKSSYLPYNSHKRLTAPLKQAIFECSPLCKCGSSCPFRVVQLGRKIPLTLFRTSNGRGWGVRTPHFIPKGTFVIEYVGEIITMNEAFRRGELYDREGQTYIFELDYDLPSQFAIDNCHTGNASRFINHSASFLISNLTYQHCDPNLKIHHVFIDGANPKLPRIAFFAKRNIKEGEELTIDYQLQCEYININIYISCFDNRNVFN</sequence>
<dbReference type="PIRSF" id="PIRSF009343">
    <property type="entry name" value="SUV39_SET"/>
    <property type="match status" value="1"/>
</dbReference>
<dbReference type="InterPro" id="IPR023780">
    <property type="entry name" value="Chromo_domain"/>
</dbReference>
<dbReference type="Gene3D" id="2.170.270.10">
    <property type="entry name" value="SET domain"/>
    <property type="match status" value="1"/>
</dbReference>
<dbReference type="SMART" id="SM00298">
    <property type="entry name" value="CHROMO"/>
    <property type="match status" value="1"/>
</dbReference>
<feature type="domain" description="Chromo" evidence="14">
    <location>
        <begin position="61"/>
        <end position="125"/>
    </location>
</feature>
<dbReference type="SUPFAM" id="SSF82199">
    <property type="entry name" value="SET domain"/>
    <property type="match status" value="1"/>
</dbReference>
<accession>A0A0R3TK26</accession>
<dbReference type="GO" id="GO:0000775">
    <property type="term" value="C:chromosome, centromeric region"/>
    <property type="evidence" value="ECO:0007669"/>
    <property type="project" value="UniProtKB-SubCell"/>
</dbReference>
<feature type="binding site" evidence="13">
    <location>
        <position position="289"/>
    </location>
    <ligand>
        <name>Zn(2+)</name>
        <dbReference type="ChEBI" id="CHEBI:29105"/>
        <label>2</label>
    </ligand>
</feature>
<dbReference type="AlphaFoldDB" id="A0A0R3TK26"/>
<keyword evidence="18" id="KW-1185">Reference proteome</keyword>
<dbReference type="PROSITE" id="PS50867">
    <property type="entry name" value="PRE_SET"/>
    <property type="match status" value="1"/>
</dbReference>
<evidence type="ECO:0000313" key="19">
    <source>
        <dbReference type="WBParaSite" id="HNAJ_0000748201-mRNA-1"/>
    </source>
</evidence>
<dbReference type="InterPro" id="IPR023779">
    <property type="entry name" value="Chromodomain_CS"/>
</dbReference>
<dbReference type="PROSITE" id="PS50013">
    <property type="entry name" value="CHROMO_2"/>
    <property type="match status" value="1"/>
</dbReference>
<dbReference type="PROSITE" id="PS00598">
    <property type="entry name" value="CHROMO_1"/>
    <property type="match status" value="1"/>
</dbReference>
<dbReference type="EC" id="2.1.1.355" evidence="12"/>
<evidence type="ECO:0000256" key="9">
    <source>
        <dbReference type="ARBA" id="ARBA00022853"/>
    </source>
</evidence>
<proteinExistence type="inferred from homology"/>
<keyword evidence="8 12" id="KW-0862">Zinc</keyword>
<keyword evidence="7 12" id="KW-0479">Metal-binding</keyword>
<keyword evidence="3" id="KW-0158">Chromosome</keyword>
<dbReference type="CDD" id="cd00024">
    <property type="entry name" value="CD_CSD"/>
    <property type="match status" value="1"/>
</dbReference>
<dbReference type="InterPro" id="IPR046341">
    <property type="entry name" value="SET_dom_sf"/>
</dbReference>
<dbReference type="InterPro" id="IPR016197">
    <property type="entry name" value="Chromo-like_dom_sf"/>
</dbReference>
<dbReference type="Pfam" id="PF00385">
    <property type="entry name" value="Chromo"/>
    <property type="match status" value="1"/>
</dbReference>
<evidence type="ECO:0000313" key="18">
    <source>
        <dbReference type="Proteomes" id="UP000278807"/>
    </source>
</evidence>
<feature type="binding site" evidence="13">
    <location>
        <position position="326"/>
    </location>
    <ligand>
        <name>Zn(2+)</name>
        <dbReference type="ChEBI" id="CHEBI:29105"/>
        <label>3</label>
    </ligand>
</feature>
<reference evidence="19" key="1">
    <citation type="submission" date="2017-02" db="UniProtKB">
        <authorList>
            <consortium name="WormBaseParasite"/>
        </authorList>
    </citation>
    <scope>IDENTIFICATION</scope>
</reference>
<dbReference type="SMART" id="SM00468">
    <property type="entry name" value="PreSET"/>
    <property type="match status" value="1"/>
</dbReference>
<evidence type="ECO:0000313" key="17">
    <source>
        <dbReference type="EMBL" id="VDO03338.1"/>
    </source>
</evidence>
<evidence type="ECO:0000256" key="13">
    <source>
        <dbReference type="PIRSR" id="PIRSR009343-2"/>
    </source>
</evidence>
<evidence type="ECO:0000259" key="15">
    <source>
        <dbReference type="PROSITE" id="PS50280"/>
    </source>
</evidence>
<keyword evidence="4 12" id="KW-0489">Methyltransferase</keyword>